<dbReference type="PROSITE" id="PS50137">
    <property type="entry name" value="DS_RBD"/>
    <property type="match status" value="1"/>
</dbReference>
<evidence type="ECO:0000259" key="4">
    <source>
        <dbReference type="PROSITE" id="PS50174"/>
    </source>
</evidence>
<dbReference type="SUPFAM" id="SSF82708">
    <property type="entry name" value="R3H domain"/>
    <property type="match status" value="1"/>
</dbReference>
<dbReference type="SMART" id="SM00393">
    <property type="entry name" value="R3H"/>
    <property type="match status" value="1"/>
</dbReference>
<dbReference type="SMART" id="SM00443">
    <property type="entry name" value="G_patch"/>
    <property type="match status" value="1"/>
</dbReference>
<dbReference type="PROSITE" id="PS51827">
    <property type="entry name" value="XTBD"/>
    <property type="match status" value="1"/>
</dbReference>
<dbReference type="PANTHER" id="PTHR48430">
    <property type="entry name" value="PARTNER OF XRN-2 PROTEIN 1"/>
    <property type="match status" value="1"/>
</dbReference>
<protein>
    <submittedName>
        <fullName evidence="7">NKRF-like protein</fullName>
    </submittedName>
</protein>
<dbReference type="Proteomes" id="UP001164746">
    <property type="component" value="Chromosome 17"/>
</dbReference>
<evidence type="ECO:0000259" key="5">
    <source>
        <dbReference type="PROSITE" id="PS51061"/>
    </source>
</evidence>
<dbReference type="InterPro" id="IPR036867">
    <property type="entry name" value="R3H_dom_sf"/>
</dbReference>
<feature type="domain" description="XRN2-binding (XTBD)" evidence="6">
    <location>
        <begin position="49"/>
        <end position="136"/>
    </location>
</feature>
<dbReference type="PROSITE" id="PS51061">
    <property type="entry name" value="R3H"/>
    <property type="match status" value="1"/>
</dbReference>
<dbReference type="InterPro" id="IPR014720">
    <property type="entry name" value="dsRBD_dom"/>
</dbReference>
<proteinExistence type="predicted"/>
<dbReference type="Pfam" id="PF01585">
    <property type="entry name" value="G-patch"/>
    <property type="match status" value="1"/>
</dbReference>
<feature type="compositionally biased region" description="Basic and acidic residues" evidence="2">
    <location>
        <begin position="309"/>
        <end position="318"/>
    </location>
</feature>
<dbReference type="InterPro" id="IPR000467">
    <property type="entry name" value="G_patch_dom"/>
</dbReference>
<dbReference type="InterPro" id="IPR021859">
    <property type="entry name" value="XTBD"/>
</dbReference>
<evidence type="ECO:0000259" key="3">
    <source>
        <dbReference type="PROSITE" id="PS50137"/>
    </source>
</evidence>
<keyword evidence="8" id="KW-1185">Reference proteome</keyword>
<feature type="domain" description="R3H" evidence="5">
    <location>
        <begin position="216"/>
        <end position="280"/>
    </location>
</feature>
<dbReference type="Pfam" id="PF11952">
    <property type="entry name" value="XTBD"/>
    <property type="match status" value="1"/>
</dbReference>
<evidence type="ECO:0000256" key="1">
    <source>
        <dbReference type="PROSITE-ProRule" id="PRU00266"/>
    </source>
</evidence>
<sequence length="324" mass="35894">MLSATFETGPPQTCCLHQLPASLHAENHTLTSKHTESNTTNKMSEQFDVESFRNPNESTTEWKLRRQFLLAHNDKLEPDRLVCLANCYVNVEIYGCTFIVSGHAVATAHGVTKEEAKNNAAKATLDELKEMCYTIKVKQSVDSDAGGLTKEQLMSDIEQGTEMLPDSNVGNMLLRKMGWVGGGVGKKGQGRAEPVKAEMVIGRQGLGLKASRGIGKEFNRKVSTMLEDYLKNDEQKDLHFSSELSKEERATIHQIGQKMGLKTNSKGKGDNRYLIVSRKRSAHELLEHVIGSGGSTSKYEVIPPGNGDNDFRRREDIVYGHGKQ</sequence>
<dbReference type="PANTHER" id="PTHR48430:SF1">
    <property type="entry name" value="PARTNER OF XRN-2 PROTEIN 1"/>
    <property type="match status" value="1"/>
</dbReference>
<dbReference type="EMBL" id="CP111028">
    <property type="protein sequence ID" value="WAR31374.1"/>
    <property type="molecule type" value="Genomic_DNA"/>
</dbReference>
<name>A0ABY7GDF6_MYAAR</name>
<dbReference type="InterPro" id="IPR001374">
    <property type="entry name" value="R3H_dom"/>
</dbReference>
<feature type="region of interest" description="Disordered" evidence="2">
    <location>
        <begin position="296"/>
        <end position="324"/>
    </location>
</feature>
<evidence type="ECO:0000313" key="8">
    <source>
        <dbReference type="Proteomes" id="UP001164746"/>
    </source>
</evidence>
<feature type="domain" description="DRBM" evidence="3">
    <location>
        <begin position="100"/>
        <end position="130"/>
    </location>
</feature>
<dbReference type="PROSITE" id="PS50174">
    <property type="entry name" value="G_PATCH"/>
    <property type="match status" value="1"/>
</dbReference>
<evidence type="ECO:0000256" key="2">
    <source>
        <dbReference type="SAM" id="MobiDB-lite"/>
    </source>
</evidence>
<dbReference type="Gene3D" id="3.30.1370.50">
    <property type="entry name" value="R3H-like domain"/>
    <property type="match status" value="1"/>
</dbReference>
<accession>A0ABY7GDF6</accession>
<feature type="domain" description="G-patch" evidence="4">
    <location>
        <begin position="166"/>
        <end position="211"/>
    </location>
</feature>
<gene>
    <name evidence="7" type="ORF">MAR_033916</name>
</gene>
<organism evidence="7 8">
    <name type="scientific">Mya arenaria</name>
    <name type="common">Soft-shell clam</name>
    <dbReference type="NCBI Taxonomy" id="6604"/>
    <lineage>
        <taxon>Eukaryota</taxon>
        <taxon>Metazoa</taxon>
        <taxon>Spiralia</taxon>
        <taxon>Lophotrochozoa</taxon>
        <taxon>Mollusca</taxon>
        <taxon>Bivalvia</taxon>
        <taxon>Autobranchia</taxon>
        <taxon>Heteroconchia</taxon>
        <taxon>Euheterodonta</taxon>
        <taxon>Imparidentia</taxon>
        <taxon>Neoheterodontei</taxon>
        <taxon>Myida</taxon>
        <taxon>Myoidea</taxon>
        <taxon>Myidae</taxon>
        <taxon>Mya</taxon>
    </lineage>
</organism>
<dbReference type="SUPFAM" id="SSF54768">
    <property type="entry name" value="dsRNA-binding domain-like"/>
    <property type="match status" value="1"/>
</dbReference>
<keyword evidence="1" id="KW-0694">RNA-binding</keyword>
<dbReference type="Pfam" id="PF01424">
    <property type="entry name" value="R3H"/>
    <property type="match status" value="1"/>
</dbReference>
<dbReference type="Gene3D" id="3.30.160.20">
    <property type="match status" value="1"/>
</dbReference>
<reference evidence="7" key="1">
    <citation type="submission" date="2022-11" db="EMBL/GenBank/DDBJ databases">
        <title>Centuries of genome instability and evolution in soft-shell clam transmissible cancer (bioRxiv).</title>
        <authorList>
            <person name="Hart S.F.M."/>
            <person name="Yonemitsu M.A."/>
            <person name="Giersch R.M."/>
            <person name="Beal B.F."/>
            <person name="Arriagada G."/>
            <person name="Davis B.W."/>
            <person name="Ostrander E.A."/>
            <person name="Goff S.P."/>
            <person name="Metzger M.J."/>
        </authorList>
    </citation>
    <scope>NUCLEOTIDE SEQUENCE</scope>
    <source>
        <strain evidence="7">MELC-2E11</strain>
        <tissue evidence="7">Siphon/mantle</tissue>
    </source>
</reference>
<evidence type="ECO:0000313" key="7">
    <source>
        <dbReference type="EMBL" id="WAR31374.1"/>
    </source>
</evidence>
<evidence type="ECO:0000259" key="6">
    <source>
        <dbReference type="PROSITE" id="PS51827"/>
    </source>
</evidence>